<dbReference type="Gene3D" id="1.10.560.10">
    <property type="entry name" value="GroEL-like equatorial domain"/>
    <property type="match status" value="1"/>
</dbReference>
<dbReference type="InterPro" id="IPR001844">
    <property type="entry name" value="Cpn60/GroEL"/>
</dbReference>
<dbReference type="InterPro" id="IPR027409">
    <property type="entry name" value="GroEL-like_apical_dom_sf"/>
</dbReference>
<protein>
    <recommendedName>
        <fullName evidence="3">60 kDa heat shock protein, mitochondrial</fullName>
        <ecNumber evidence="2">5.6.1.7</ecNumber>
    </recommendedName>
    <alternativeName>
        <fullName evidence="5">60 kDa chaperonin</fullName>
    </alternativeName>
    <alternativeName>
        <fullName evidence="7">Chaperonin 60</fullName>
    </alternativeName>
    <alternativeName>
        <fullName evidence="6">Heat shock protein 60</fullName>
    </alternativeName>
</protein>
<accession>A0A1A6GJG7</accession>
<dbReference type="STRING" id="56216.A0A1A6GJG7"/>
<dbReference type="EC" id="5.6.1.7" evidence="2"/>
<dbReference type="Gene3D" id="3.50.7.10">
    <property type="entry name" value="GroEL"/>
    <property type="match status" value="1"/>
</dbReference>
<dbReference type="PANTHER" id="PTHR45633">
    <property type="entry name" value="60 KDA HEAT SHOCK PROTEIN, MITOCHONDRIAL"/>
    <property type="match status" value="1"/>
</dbReference>
<evidence type="ECO:0000256" key="4">
    <source>
        <dbReference type="ARBA" id="ARBA00023186"/>
    </source>
</evidence>
<dbReference type="Gene3D" id="3.30.260.10">
    <property type="entry name" value="TCP-1-like chaperonin intermediate domain"/>
    <property type="match status" value="1"/>
</dbReference>
<name>A0A1A6GJG7_NEOLE</name>
<keyword evidence="4" id="KW-0143">Chaperone</keyword>
<keyword evidence="11" id="KW-1185">Reference proteome</keyword>
<gene>
    <name evidence="10" type="ORF">A6R68_05580</name>
</gene>
<comment type="similarity">
    <text evidence="1">Belongs to the chaperonin (HSP60) family.</text>
</comment>
<reference evidence="10 11" key="1">
    <citation type="submission" date="2016-06" db="EMBL/GenBank/DDBJ databases">
        <title>The Draft Genome Sequence and Annotation of the Desert Woodrat Neotoma lepida.</title>
        <authorList>
            <person name="Campbell M."/>
            <person name="Oakeson K.F."/>
            <person name="Yandell M."/>
            <person name="Halpert J.R."/>
            <person name="Dearing D."/>
        </authorList>
    </citation>
    <scope>NUCLEOTIDE SEQUENCE [LARGE SCALE GENOMIC DNA]</scope>
    <source>
        <strain evidence="10">417</strain>
        <tissue evidence="10">Liver</tissue>
    </source>
</reference>
<evidence type="ECO:0000256" key="1">
    <source>
        <dbReference type="ARBA" id="ARBA00006607"/>
    </source>
</evidence>
<dbReference type="InterPro" id="IPR027410">
    <property type="entry name" value="TCP-1-like_intermed_sf"/>
</dbReference>
<proteinExistence type="inferred from homology"/>
<dbReference type="SUPFAM" id="SSF52029">
    <property type="entry name" value="GroEL apical domain-like"/>
    <property type="match status" value="1"/>
</dbReference>
<dbReference type="SUPFAM" id="SSF54849">
    <property type="entry name" value="GroEL-intermediate domain like"/>
    <property type="match status" value="1"/>
</dbReference>
<sequence>MFYCQEGFEKISKGANPVEIQKGVVLAVGAVVAEFKKQSRSITTPQETAQVATVSANGDKDIGNIISHGVKRVGRKGIITVNKKQISSVQSIVPALKIANPHQNPLVIIAEDVDREALSILGLNRPKVGLQVVAVKAWLGDNRKNQLEDMAITTGGAGSKEEGLILNLEDIQDNELRKEQLLKNTLFYGGGCDLLWYRSIPALDSLKTVHEDQIIAEALVTEIPKEEKDPGMGTMGGMEGVIGAGMF</sequence>
<organism evidence="10 11">
    <name type="scientific">Neotoma lepida</name>
    <name type="common">Desert woodrat</name>
    <dbReference type="NCBI Taxonomy" id="56216"/>
    <lineage>
        <taxon>Eukaryota</taxon>
        <taxon>Metazoa</taxon>
        <taxon>Chordata</taxon>
        <taxon>Craniata</taxon>
        <taxon>Vertebrata</taxon>
        <taxon>Euteleostomi</taxon>
        <taxon>Mammalia</taxon>
        <taxon>Eutheria</taxon>
        <taxon>Euarchontoglires</taxon>
        <taxon>Glires</taxon>
        <taxon>Rodentia</taxon>
        <taxon>Myomorpha</taxon>
        <taxon>Muroidea</taxon>
        <taxon>Cricetidae</taxon>
        <taxon>Neotominae</taxon>
        <taxon>Neotoma</taxon>
    </lineage>
</organism>
<evidence type="ECO:0000313" key="10">
    <source>
        <dbReference type="EMBL" id="OBS65880.1"/>
    </source>
</evidence>
<dbReference type="Proteomes" id="UP000092124">
    <property type="component" value="Unassembled WGS sequence"/>
</dbReference>
<dbReference type="OrthoDB" id="1733909at2759"/>
<evidence type="ECO:0000256" key="9">
    <source>
        <dbReference type="ARBA" id="ARBA00046475"/>
    </source>
</evidence>
<comment type="subunit">
    <text evidence="9">Homoheptamer arranged in a ring structure. The functional units of these chaperonins consist of heptameric rings of the large subunit Hsp60, which function as a back-to-back double ring. Interacts with 2 heptameric Hsp10 rings to form the symmetrical football complex. Interacts with HRAS. Interacts with ATAD3A. Interacts with ETFBKMT and EEF1AKMT3. Interacts with MFHAS1.</text>
</comment>
<evidence type="ECO:0000256" key="2">
    <source>
        <dbReference type="ARBA" id="ARBA00012198"/>
    </source>
</evidence>
<dbReference type="AlphaFoldDB" id="A0A1A6GJG7"/>
<dbReference type="EMBL" id="LZPO01088244">
    <property type="protein sequence ID" value="OBS65880.1"/>
    <property type="molecule type" value="Genomic_DNA"/>
</dbReference>
<evidence type="ECO:0000256" key="8">
    <source>
        <dbReference type="ARBA" id="ARBA00037436"/>
    </source>
</evidence>
<evidence type="ECO:0000256" key="7">
    <source>
        <dbReference type="ARBA" id="ARBA00031799"/>
    </source>
</evidence>
<dbReference type="SUPFAM" id="SSF48592">
    <property type="entry name" value="GroEL equatorial domain-like"/>
    <property type="match status" value="1"/>
</dbReference>
<evidence type="ECO:0000256" key="3">
    <source>
        <dbReference type="ARBA" id="ARBA00019981"/>
    </source>
</evidence>
<dbReference type="GO" id="GO:0140662">
    <property type="term" value="F:ATP-dependent protein folding chaperone"/>
    <property type="evidence" value="ECO:0007669"/>
    <property type="project" value="InterPro"/>
</dbReference>
<dbReference type="GO" id="GO:0042026">
    <property type="term" value="P:protein refolding"/>
    <property type="evidence" value="ECO:0007669"/>
    <property type="project" value="InterPro"/>
</dbReference>
<comment type="caution">
    <text evidence="10">The sequence shown here is derived from an EMBL/GenBank/DDBJ whole genome shotgun (WGS) entry which is preliminary data.</text>
</comment>
<comment type="function">
    <text evidence="8">Chaperonin implicated in mitochondrial protein import and macromolecular assembly. Together with Hsp10, facilitates the correct folding of imported proteins. May also prevent misfolding and promote the refolding and proper assembly of unfolded polypeptides generated under stress conditions in the mitochondrial matrix. The functional units of these chaperonins consist of heptameric rings of the large subunit Hsp60, which function as a back-to-back double ring. In a cyclic reaction, Hsp60 ring complexes bind one unfolded substrate protein per ring, followed by the binding of ATP and association with 2 heptameric rings of the co-chaperonin Hsp10. This leads to sequestration of the substrate protein in the inner cavity of Hsp60 where, for a certain period of time, it can fold undisturbed by other cell components. Synchronous hydrolysis of ATP in all Hsp60 subunits results in the dissociation of the chaperonin rings and the release of ADP and the folded substrate protein.</text>
</comment>
<evidence type="ECO:0000256" key="6">
    <source>
        <dbReference type="ARBA" id="ARBA00030005"/>
    </source>
</evidence>
<dbReference type="InterPro" id="IPR027413">
    <property type="entry name" value="GROEL-like_equatorial_sf"/>
</dbReference>
<evidence type="ECO:0000313" key="11">
    <source>
        <dbReference type="Proteomes" id="UP000092124"/>
    </source>
</evidence>
<evidence type="ECO:0000256" key="5">
    <source>
        <dbReference type="ARBA" id="ARBA00029756"/>
    </source>
</evidence>